<dbReference type="AlphaFoldDB" id="A0ABD6E637"/>
<dbReference type="Proteomes" id="UP001608902">
    <property type="component" value="Unassembled WGS sequence"/>
</dbReference>
<keyword evidence="6" id="KW-1185">Reference proteome</keyword>
<keyword evidence="4" id="KW-0449">Lipoprotein</keyword>
<proteinExistence type="inferred from homology"/>
<name>A0ABD6E637_9BILA</name>
<comment type="similarity">
    <text evidence="1">Belongs to the dymeclin family.</text>
</comment>
<evidence type="ECO:0000256" key="4">
    <source>
        <dbReference type="ARBA" id="ARBA00023288"/>
    </source>
</evidence>
<evidence type="ECO:0000313" key="5">
    <source>
        <dbReference type="EMBL" id="MFH4975115.1"/>
    </source>
</evidence>
<dbReference type="EMBL" id="JBGFUD010000723">
    <property type="protein sequence ID" value="MFH4975115.1"/>
    <property type="molecule type" value="Genomic_DNA"/>
</dbReference>
<accession>A0ABD6E637</accession>
<comment type="caution">
    <text evidence="5">The sequence shown here is derived from an EMBL/GenBank/DDBJ whole genome shotgun (WGS) entry which is preliminary data.</text>
</comment>
<organism evidence="5 6">
    <name type="scientific">Gnathostoma spinigerum</name>
    <dbReference type="NCBI Taxonomy" id="75299"/>
    <lineage>
        <taxon>Eukaryota</taxon>
        <taxon>Metazoa</taxon>
        <taxon>Ecdysozoa</taxon>
        <taxon>Nematoda</taxon>
        <taxon>Chromadorea</taxon>
        <taxon>Rhabditida</taxon>
        <taxon>Spirurina</taxon>
        <taxon>Gnathostomatomorpha</taxon>
        <taxon>Gnathostomatoidea</taxon>
        <taxon>Gnathostomatidae</taxon>
        <taxon>Gnathostoma</taxon>
    </lineage>
</organism>
<evidence type="ECO:0000256" key="2">
    <source>
        <dbReference type="ARBA" id="ARBA00015736"/>
    </source>
</evidence>
<evidence type="ECO:0000313" key="6">
    <source>
        <dbReference type="Proteomes" id="UP001608902"/>
    </source>
</evidence>
<reference evidence="5 6" key="1">
    <citation type="submission" date="2024-08" db="EMBL/GenBank/DDBJ databases">
        <title>Gnathostoma spinigerum genome.</title>
        <authorList>
            <person name="Gonzalez-Bertolin B."/>
            <person name="Monzon S."/>
            <person name="Zaballos A."/>
            <person name="Jimenez P."/>
            <person name="Dekumyoy P."/>
            <person name="Varona S."/>
            <person name="Cuesta I."/>
            <person name="Sumanam S."/>
            <person name="Adisakwattana P."/>
            <person name="Gasser R.B."/>
            <person name="Hernandez-Gonzalez A."/>
            <person name="Young N.D."/>
            <person name="Perteguer M.J."/>
        </authorList>
    </citation>
    <scope>NUCLEOTIDE SEQUENCE [LARGE SCALE GENOMIC DNA]</scope>
    <source>
        <strain evidence="5">AL3</strain>
        <tissue evidence="5">Liver</tissue>
    </source>
</reference>
<evidence type="ECO:0000256" key="3">
    <source>
        <dbReference type="ARBA" id="ARBA00022707"/>
    </source>
</evidence>
<evidence type="ECO:0000256" key="1">
    <source>
        <dbReference type="ARBA" id="ARBA00010603"/>
    </source>
</evidence>
<dbReference type="PANTHER" id="PTHR12895:SF9">
    <property type="entry name" value="DYMECLIN"/>
    <property type="match status" value="1"/>
</dbReference>
<dbReference type="PANTHER" id="PTHR12895">
    <property type="entry name" value="DYMECLIN"/>
    <property type="match status" value="1"/>
</dbReference>
<dbReference type="Pfam" id="PF09742">
    <property type="entry name" value="Dymeclin"/>
    <property type="match status" value="1"/>
</dbReference>
<gene>
    <name evidence="5" type="ORF">AB6A40_001824</name>
</gene>
<sequence length="690" mass="79180">MGGVLTLEDNLEENQCLRQFVGLEPISDNDPFWNRLLSYNLKINALNRNELKRFNESLASPLQSLMYNTQTTGNFAAFIRMFLRRAVELNTSEICQNTIFLWQMSNALIILRHICLFLTQRLSESEFVKVFDKCRLSVTDNGVSEPEESDEEVEREKYEADDQYENTAEELLNALVKILIELPFSNKTQAIHIEAVKCILALLSSQLYQDNVQCSPMFFSYMMTGHCSKKARQFAKCLLTNYLQHNMPYEKMVEKEPESIVISLATSVWSMVQSATGYDAGLTEEEELDSITPSSLGSLSVLLLLNLACHQTSSSQSNAYKDALAEFQNAQEVSSMSNIVSGAFALDYSALYDRLCATVNEQPPMLLLYLLLHRNSGFRNFILSRINLENLVIPVLRVLHDGLLNGSYPSSNSHHVYLALIVILILSEDDFFCKIIHETVIKDSSWFQFERPLGQETLGGLIILVFVRTIQTNTLKTRDRYLHTNCLATLANMSSSFKQLSDNVCQKLIGLLESLTKRHAKLIEHMRMSAEYDLINEKQTHNYHQDITALEEGIRTILEMCNSCLTMNLRHNPRFIYTILYHRTLFDSYHNHPMFQDLIWNISAVLNYFAGKIQTLSKGASVAEVLDVIEKGALQWPTDRLKKFPELKFKYVEDDNTVDFFVPYVWRLVLQSSTMYWELSRVKLFNALLP</sequence>
<dbReference type="InterPro" id="IPR019142">
    <property type="entry name" value="Dymeclin"/>
</dbReference>
<keyword evidence="3" id="KW-0519">Myristate</keyword>
<protein>
    <recommendedName>
        <fullName evidence="2">Dymeclin</fullName>
    </recommendedName>
</protein>